<comment type="caution">
    <text evidence="2">The sequence shown here is derived from an EMBL/GenBank/DDBJ whole genome shotgun (WGS) entry which is preliminary data.</text>
</comment>
<name>A0AAE0P3A2_SORBR</name>
<reference evidence="2" key="2">
    <citation type="submission" date="2023-07" db="EMBL/GenBank/DDBJ databases">
        <authorList>
            <consortium name="Lawrence Berkeley National Laboratory"/>
            <person name="Haridas S."/>
            <person name="Hensen N."/>
            <person name="Bonometti L."/>
            <person name="Westerberg I."/>
            <person name="Brannstrom I.O."/>
            <person name="Guillou S."/>
            <person name="Cros-Aarteil S."/>
            <person name="Calhoun S."/>
            <person name="Kuo A."/>
            <person name="Mondo S."/>
            <person name="Pangilinan J."/>
            <person name="Riley R."/>
            <person name="LaButti K."/>
            <person name="Andreopoulos B."/>
            <person name="Lipzen A."/>
            <person name="Chen C."/>
            <person name="Yanf M."/>
            <person name="Daum C."/>
            <person name="Ng V."/>
            <person name="Clum A."/>
            <person name="Steindorff A."/>
            <person name="Ohm R."/>
            <person name="Martin F."/>
            <person name="Silar P."/>
            <person name="Natvig D."/>
            <person name="Lalanne C."/>
            <person name="Gautier V."/>
            <person name="Ament-velasquez S.L."/>
            <person name="Kruys A."/>
            <person name="Hutchinson M.I."/>
            <person name="Powell A.J."/>
            <person name="Barry K."/>
            <person name="Miller A.N."/>
            <person name="Grigoriev I.V."/>
            <person name="Debuchy R."/>
            <person name="Gladieux P."/>
            <person name="Thoren M.H."/>
            <person name="Johannesson H."/>
        </authorList>
    </citation>
    <scope>NUCLEOTIDE SEQUENCE</scope>
    <source>
        <strain evidence="2">FGSC 1904</strain>
    </source>
</reference>
<proteinExistence type="predicted"/>
<keyword evidence="3" id="KW-1185">Reference proteome</keyword>
<feature type="region of interest" description="Disordered" evidence="1">
    <location>
        <begin position="27"/>
        <end position="70"/>
    </location>
</feature>
<feature type="compositionally biased region" description="Basic and acidic residues" evidence="1">
    <location>
        <begin position="34"/>
        <end position="48"/>
    </location>
</feature>
<evidence type="ECO:0000256" key="1">
    <source>
        <dbReference type="SAM" id="MobiDB-lite"/>
    </source>
</evidence>
<organism evidence="2 3">
    <name type="scientific">Sordaria brevicollis</name>
    <dbReference type="NCBI Taxonomy" id="83679"/>
    <lineage>
        <taxon>Eukaryota</taxon>
        <taxon>Fungi</taxon>
        <taxon>Dikarya</taxon>
        <taxon>Ascomycota</taxon>
        <taxon>Pezizomycotina</taxon>
        <taxon>Sordariomycetes</taxon>
        <taxon>Sordariomycetidae</taxon>
        <taxon>Sordariales</taxon>
        <taxon>Sordariaceae</taxon>
        <taxon>Sordaria</taxon>
    </lineage>
</organism>
<dbReference type="EMBL" id="JAUTDP010000011">
    <property type="protein sequence ID" value="KAK3392639.1"/>
    <property type="molecule type" value="Genomic_DNA"/>
</dbReference>
<feature type="compositionally biased region" description="Basic residues" evidence="1">
    <location>
        <begin position="171"/>
        <end position="182"/>
    </location>
</feature>
<reference evidence="2" key="1">
    <citation type="journal article" date="2023" name="Mol. Phylogenet. Evol.">
        <title>Genome-scale phylogeny and comparative genomics of the fungal order Sordariales.</title>
        <authorList>
            <person name="Hensen N."/>
            <person name="Bonometti L."/>
            <person name="Westerberg I."/>
            <person name="Brannstrom I.O."/>
            <person name="Guillou S."/>
            <person name="Cros-Aarteil S."/>
            <person name="Calhoun S."/>
            <person name="Haridas S."/>
            <person name="Kuo A."/>
            <person name="Mondo S."/>
            <person name="Pangilinan J."/>
            <person name="Riley R."/>
            <person name="LaButti K."/>
            <person name="Andreopoulos B."/>
            <person name="Lipzen A."/>
            <person name="Chen C."/>
            <person name="Yan M."/>
            <person name="Daum C."/>
            <person name="Ng V."/>
            <person name="Clum A."/>
            <person name="Steindorff A."/>
            <person name="Ohm R.A."/>
            <person name="Martin F."/>
            <person name="Silar P."/>
            <person name="Natvig D.O."/>
            <person name="Lalanne C."/>
            <person name="Gautier V."/>
            <person name="Ament-Velasquez S.L."/>
            <person name="Kruys A."/>
            <person name="Hutchinson M.I."/>
            <person name="Powell A.J."/>
            <person name="Barry K."/>
            <person name="Miller A.N."/>
            <person name="Grigoriev I.V."/>
            <person name="Debuchy R."/>
            <person name="Gladieux P."/>
            <person name="Hiltunen Thoren M."/>
            <person name="Johannesson H."/>
        </authorList>
    </citation>
    <scope>NUCLEOTIDE SEQUENCE</scope>
    <source>
        <strain evidence="2">FGSC 1904</strain>
    </source>
</reference>
<dbReference type="AlphaFoldDB" id="A0AAE0P3A2"/>
<accession>A0AAE0P3A2</accession>
<evidence type="ECO:0000313" key="2">
    <source>
        <dbReference type="EMBL" id="KAK3392639.1"/>
    </source>
</evidence>
<sequence length="193" mass="21506">MANATSVVWDRSFASLLSITLIGDSRQGRMSRSGNREQWQRMRRREVNRSVSVPEEGRVRRGRQAGGGRYREREAGVRMVLRREAEVGLLGARAMEWNLNGSGEQTRWKRGQVVEEQQGQGVTGDGGVWWCYSIRIGETKSVRPELSGGFCVSVYGNEDNGTHRACVSSLRHRPQGQGRGRKLCSQSVPGKGS</sequence>
<dbReference type="Proteomes" id="UP001281003">
    <property type="component" value="Unassembled WGS sequence"/>
</dbReference>
<gene>
    <name evidence="2" type="ORF">B0T20DRAFT_472431</name>
</gene>
<protein>
    <submittedName>
        <fullName evidence="2">Uncharacterized protein</fullName>
    </submittedName>
</protein>
<feature type="region of interest" description="Disordered" evidence="1">
    <location>
        <begin position="171"/>
        <end position="193"/>
    </location>
</feature>
<feature type="compositionally biased region" description="Polar residues" evidence="1">
    <location>
        <begin position="184"/>
        <end position="193"/>
    </location>
</feature>
<evidence type="ECO:0000313" key="3">
    <source>
        <dbReference type="Proteomes" id="UP001281003"/>
    </source>
</evidence>